<dbReference type="SUPFAM" id="SSF81296">
    <property type="entry name" value="E set domains"/>
    <property type="match status" value="2"/>
</dbReference>
<evidence type="ECO:0000256" key="1">
    <source>
        <dbReference type="ARBA" id="ARBA00005298"/>
    </source>
</evidence>
<evidence type="ECO:0000313" key="5">
    <source>
        <dbReference type="EMBL" id="PCG73956.1"/>
    </source>
</evidence>
<dbReference type="GO" id="GO:0005737">
    <property type="term" value="C:cytoplasm"/>
    <property type="evidence" value="ECO:0007669"/>
    <property type="project" value="TreeGrafter"/>
</dbReference>
<evidence type="ECO:0000313" key="4">
    <source>
        <dbReference type="EMBL" id="PCG73955.1"/>
    </source>
</evidence>
<comment type="similarity">
    <text evidence="1">Belongs to the arrestin family.</text>
</comment>
<reference evidence="4" key="1">
    <citation type="submission" date="2017-09" db="EMBL/GenBank/DDBJ databases">
        <title>Contemporary evolution of a Lepidopteran species, Heliothis virescens, in response to modern agricultural practices.</title>
        <authorList>
            <person name="Fritz M.L."/>
            <person name="Deyonke A.M."/>
            <person name="Papanicolaou A."/>
            <person name="Micinski S."/>
            <person name="Westbrook J."/>
            <person name="Gould F."/>
        </authorList>
    </citation>
    <scope>NUCLEOTIDE SEQUENCE [LARGE SCALE GENOMIC DNA]</scope>
    <source>
        <strain evidence="4">HvINT-</strain>
        <tissue evidence="4">Whole body</tissue>
    </source>
</reference>
<dbReference type="SMART" id="SM01017">
    <property type="entry name" value="Arrestin_C"/>
    <property type="match status" value="1"/>
</dbReference>
<dbReference type="InterPro" id="IPR011021">
    <property type="entry name" value="Arrestin-like_N"/>
</dbReference>
<dbReference type="AlphaFoldDB" id="A0A2A4JPG3"/>
<dbReference type="InterPro" id="IPR014756">
    <property type="entry name" value="Ig_E-set"/>
</dbReference>
<dbReference type="PANTHER" id="PTHR11188:SF17">
    <property type="entry name" value="FI21816P1"/>
    <property type="match status" value="1"/>
</dbReference>
<keyword evidence="2" id="KW-0716">Sensory transduction</keyword>
<evidence type="ECO:0000259" key="3">
    <source>
        <dbReference type="SMART" id="SM01017"/>
    </source>
</evidence>
<dbReference type="InterPro" id="IPR011022">
    <property type="entry name" value="Arrestin_C-like"/>
</dbReference>
<comment type="caution">
    <text evidence="4">The sequence shown here is derived from an EMBL/GenBank/DDBJ whole genome shotgun (WGS) entry which is preliminary data.</text>
</comment>
<dbReference type="GO" id="GO:0015031">
    <property type="term" value="P:protein transport"/>
    <property type="evidence" value="ECO:0007669"/>
    <property type="project" value="TreeGrafter"/>
</dbReference>
<dbReference type="InterPro" id="IPR014752">
    <property type="entry name" value="Arrestin-like_C"/>
</dbReference>
<name>A0A2A4JPG3_HELVI</name>
<feature type="domain" description="Arrestin C-terminal-like" evidence="3">
    <location>
        <begin position="164"/>
        <end position="295"/>
    </location>
</feature>
<proteinExistence type="inferred from homology"/>
<dbReference type="EMBL" id="NWSH01000832">
    <property type="protein sequence ID" value="PCG73955.1"/>
    <property type="molecule type" value="Genomic_DNA"/>
</dbReference>
<gene>
    <name evidence="4" type="ORF">B5V51_14080</name>
    <name evidence="5" type="ORF">B5V51_14081</name>
</gene>
<evidence type="ECO:0000256" key="2">
    <source>
        <dbReference type="ARBA" id="ARBA00022606"/>
    </source>
</evidence>
<protein>
    <recommendedName>
        <fullName evidence="3">Arrestin C-terminal-like domain-containing protein</fullName>
    </recommendedName>
</protein>
<sequence>MGVVCQILINRTEEGFFRAGQVVTGTLKYAIDEPTRYESIDLSFLGKGKCHWTRKEGKHNRHYRNKEVYVSVTMKLFSPAPDEKLDAGTYEHPFEFLLPDTIPTSFKDIICQIRYRVIVKFLQNNFFNKGQTFEAEVPVYGYVGPWAPEPLIFGVKKYLLTCSPQNTVTVKAEIDKTILIPGENICLRVTVNNDSNVPVIIKSELIKCLTYTSSTSKVTKVVKESILATGECSASVKELSMTEFTRLIPTQRTMYSIQNTKVMMGEYKVKVTAVVPCPHINASVEVPVVIGERRHRLKPRAPDPE</sequence>
<dbReference type="Pfam" id="PF00339">
    <property type="entry name" value="Arrestin_N"/>
    <property type="match status" value="1"/>
</dbReference>
<dbReference type="InterPro" id="IPR050357">
    <property type="entry name" value="Arrestin_domain-protein"/>
</dbReference>
<dbReference type="PANTHER" id="PTHR11188">
    <property type="entry name" value="ARRESTIN DOMAIN CONTAINING PROTEIN"/>
    <property type="match status" value="1"/>
</dbReference>
<dbReference type="Gene3D" id="2.60.40.640">
    <property type="match status" value="2"/>
</dbReference>
<organism evidence="4">
    <name type="scientific">Heliothis virescens</name>
    <name type="common">Tobacco budworm moth</name>
    <dbReference type="NCBI Taxonomy" id="7102"/>
    <lineage>
        <taxon>Eukaryota</taxon>
        <taxon>Metazoa</taxon>
        <taxon>Ecdysozoa</taxon>
        <taxon>Arthropoda</taxon>
        <taxon>Hexapoda</taxon>
        <taxon>Insecta</taxon>
        <taxon>Pterygota</taxon>
        <taxon>Neoptera</taxon>
        <taxon>Endopterygota</taxon>
        <taxon>Lepidoptera</taxon>
        <taxon>Glossata</taxon>
        <taxon>Ditrysia</taxon>
        <taxon>Noctuoidea</taxon>
        <taxon>Noctuidae</taxon>
        <taxon>Heliothinae</taxon>
        <taxon>Heliothis</taxon>
    </lineage>
</organism>
<dbReference type="STRING" id="7102.A0A2A4JPG3"/>
<dbReference type="EMBL" id="NWSH01000832">
    <property type="protein sequence ID" value="PCG73956.1"/>
    <property type="molecule type" value="Genomic_DNA"/>
</dbReference>
<dbReference type="Pfam" id="PF02752">
    <property type="entry name" value="Arrestin_C"/>
    <property type="match status" value="1"/>
</dbReference>
<accession>A0A2A4JPG3</accession>